<keyword evidence="5" id="KW-1185">Reference proteome</keyword>
<dbReference type="InterPro" id="IPR050624">
    <property type="entry name" value="HTH-type_Tx_Regulator"/>
</dbReference>
<protein>
    <recommendedName>
        <fullName evidence="3">HTH tetR-type domain-containing protein</fullName>
    </recommendedName>
</protein>
<dbReference type="AlphaFoldDB" id="A0A089LH12"/>
<sequence>MGTGIKTDRRILRTREAINRAFLELFAEKELEQITINDIAERANVNRGTVYLHYTDKYDLLNRCIEDHLGTMFLSCNMTGSPDGDAGLISEMKPIFQYFEQNFLFFSAMLANPRTTIFRERLLEIVSANVIRKLEMEKSVPEGMDAQLIAHFMASAFVGTVEWWIRNRMPHPPEEMAQQVRSLFEDNTMYSGHK</sequence>
<evidence type="ECO:0000313" key="5">
    <source>
        <dbReference type="Proteomes" id="UP000029518"/>
    </source>
</evidence>
<dbReference type="Gene3D" id="1.10.357.10">
    <property type="entry name" value="Tetracycline Repressor, domain 2"/>
    <property type="match status" value="1"/>
</dbReference>
<evidence type="ECO:0000259" key="3">
    <source>
        <dbReference type="PROSITE" id="PS50977"/>
    </source>
</evidence>
<gene>
    <name evidence="4" type="ORF">PBOR_22310</name>
</gene>
<dbReference type="EMBL" id="CP009285">
    <property type="protein sequence ID" value="AIQ59375.1"/>
    <property type="molecule type" value="Genomic_DNA"/>
</dbReference>
<dbReference type="SUPFAM" id="SSF46689">
    <property type="entry name" value="Homeodomain-like"/>
    <property type="match status" value="1"/>
</dbReference>
<dbReference type="PANTHER" id="PTHR43479:SF7">
    <property type="entry name" value="TETR-FAMILY TRANSCRIPTIONAL REGULATOR"/>
    <property type="match status" value="1"/>
</dbReference>
<evidence type="ECO:0000313" key="4">
    <source>
        <dbReference type="EMBL" id="AIQ59375.1"/>
    </source>
</evidence>
<dbReference type="Pfam" id="PF00440">
    <property type="entry name" value="TetR_N"/>
    <property type="match status" value="1"/>
</dbReference>
<dbReference type="OrthoDB" id="9810250at2"/>
<dbReference type="KEGG" id="pbd:PBOR_22310"/>
<dbReference type="InterPro" id="IPR039532">
    <property type="entry name" value="TetR_C_Firmicutes"/>
</dbReference>
<proteinExistence type="predicted"/>
<dbReference type="HOGENOM" id="CLU_087539_0_1_9"/>
<dbReference type="GO" id="GO:0003677">
    <property type="term" value="F:DNA binding"/>
    <property type="evidence" value="ECO:0007669"/>
    <property type="project" value="UniProtKB-UniRule"/>
</dbReference>
<dbReference type="InterPro" id="IPR009057">
    <property type="entry name" value="Homeodomain-like_sf"/>
</dbReference>
<feature type="domain" description="HTH tetR-type" evidence="3">
    <location>
        <begin position="12"/>
        <end position="72"/>
    </location>
</feature>
<reference evidence="4" key="1">
    <citation type="submission" date="2014-08" db="EMBL/GenBank/DDBJ databases">
        <title>Comparative genomics of the Paenibacillus odorifer group.</title>
        <authorList>
            <person name="den Bakker H.C."/>
            <person name="Tsai Y.-C.Y.-C."/>
            <person name="Martin N."/>
            <person name="Korlach J."/>
            <person name="Wiedmann M."/>
        </authorList>
    </citation>
    <scope>NUCLEOTIDE SEQUENCE [LARGE SCALE GENOMIC DNA]</scope>
    <source>
        <strain evidence="4">DSM 13188</strain>
    </source>
</reference>
<dbReference type="InterPro" id="IPR036271">
    <property type="entry name" value="Tet_transcr_reg_TetR-rel_C_sf"/>
</dbReference>
<dbReference type="PRINTS" id="PR00455">
    <property type="entry name" value="HTHTETR"/>
</dbReference>
<organism evidence="4 5">
    <name type="scientific">Paenibacillus borealis</name>
    <dbReference type="NCBI Taxonomy" id="160799"/>
    <lineage>
        <taxon>Bacteria</taxon>
        <taxon>Bacillati</taxon>
        <taxon>Bacillota</taxon>
        <taxon>Bacilli</taxon>
        <taxon>Bacillales</taxon>
        <taxon>Paenibacillaceae</taxon>
        <taxon>Paenibacillus</taxon>
    </lineage>
</organism>
<feature type="DNA-binding region" description="H-T-H motif" evidence="2">
    <location>
        <begin position="35"/>
        <end position="54"/>
    </location>
</feature>
<evidence type="ECO:0000256" key="1">
    <source>
        <dbReference type="ARBA" id="ARBA00023125"/>
    </source>
</evidence>
<evidence type="ECO:0000256" key="2">
    <source>
        <dbReference type="PROSITE-ProRule" id="PRU00335"/>
    </source>
</evidence>
<dbReference type="PANTHER" id="PTHR43479">
    <property type="entry name" value="ACREF/ENVCD OPERON REPRESSOR-RELATED"/>
    <property type="match status" value="1"/>
</dbReference>
<dbReference type="RefSeq" id="WP_042215187.1">
    <property type="nucleotide sequence ID" value="NZ_CP009285.1"/>
</dbReference>
<dbReference type="InterPro" id="IPR001647">
    <property type="entry name" value="HTH_TetR"/>
</dbReference>
<accession>A0A089LH12</accession>
<keyword evidence="1 2" id="KW-0238">DNA-binding</keyword>
<dbReference type="Pfam" id="PF14278">
    <property type="entry name" value="TetR_C_8"/>
    <property type="match status" value="1"/>
</dbReference>
<dbReference type="PROSITE" id="PS50977">
    <property type="entry name" value="HTH_TETR_2"/>
    <property type="match status" value="1"/>
</dbReference>
<dbReference type="SUPFAM" id="SSF48498">
    <property type="entry name" value="Tetracyclin repressor-like, C-terminal domain"/>
    <property type="match status" value="1"/>
</dbReference>
<name>A0A089LH12_PAEBO</name>
<dbReference type="Proteomes" id="UP000029518">
    <property type="component" value="Chromosome"/>
</dbReference>